<dbReference type="Proteomes" id="UP000076798">
    <property type="component" value="Unassembled WGS sequence"/>
</dbReference>
<dbReference type="AlphaFoldDB" id="A0A165YSE4"/>
<feature type="compositionally biased region" description="Low complexity" evidence="1">
    <location>
        <begin position="214"/>
        <end position="231"/>
    </location>
</feature>
<dbReference type="EMBL" id="KV428233">
    <property type="protein sequence ID" value="KZT33556.1"/>
    <property type="molecule type" value="Genomic_DNA"/>
</dbReference>
<evidence type="ECO:0000256" key="1">
    <source>
        <dbReference type="SAM" id="MobiDB-lite"/>
    </source>
</evidence>
<feature type="compositionally biased region" description="Polar residues" evidence="1">
    <location>
        <begin position="201"/>
        <end position="210"/>
    </location>
</feature>
<evidence type="ECO:0000313" key="2">
    <source>
        <dbReference type="EMBL" id="KZT33556.1"/>
    </source>
</evidence>
<feature type="compositionally biased region" description="Polar residues" evidence="1">
    <location>
        <begin position="421"/>
        <end position="432"/>
    </location>
</feature>
<organism evidence="2 3">
    <name type="scientific">Sistotremastrum suecicum HHB10207 ss-3</name>
    <dbReference type="NCBI Taxonomy" id="1314776"/>
    <lineage>
        <taxon>Eukaryota</taxon>
        <taxon>Fungi</taxon>
        <taxon>Dikarya</taxon>
        <taxon>Basidiomycota</taxon>
        <taxon>Agaricomycotina</taxon>
        <taxon>Agaricomycetes</taxon>
        <taxon>Sistotremastrales</taxon>
        <taxon>Sistotremastraceae</taxon>
        <taxon>Sistotremastrum</taxon>
    </lineage>
</organism>
<evidence type="ECO:0000313" key="3">
    <source>
        <dbReference type="Proteomes" id="UP000076798"/>
    </source>
</evidence>
<feature type="region of interest" description="Disordered" evidence="1">
    <location>
        <begin position="379"/>
        <end position="433"/>
    </location>
</feature>
<feature type="compositionally biased region" description="Polar residues" evidence="1">
    <location>
        <begin position="331"/>
        <end position="341"/>
    </location>
</feature>
<feature type="region of interest" description="Disordered" evidence="1">
    <location>
        <begin position="147"/>
        <end position="169"/>
    </location>
</feature>
<protein>
    <submittedName>
        <fullName evidence="2">Uncharacterized protein</fullName>
    </submittedName>
</protein>
<gene>
    <name evidence="2" type="ORF">SISSUDRAFT_1066040</name>
</gene>
<keyword evidence="3" id="KW-1185">Reference proteome</keyword>
<accession>A0A165YSE4</accession>
<reference evidence="2 3" key="1">
    <citation type="journal article" date="2016" name="Mol. Biol. Evol.">
        <title>Comparative Genomics of Early-Diverging Mushroom-Forming Fungi Provides Insights into the Origins of Lignocellulose Decay Capabilities.</title>
        <authorList>
            <person name="Nagy L.G."/>
            <person name="Riley R."/>
            <person name="Tritt A."/>
            <person name="Adam C."/>
            <person name="Daum C."/>
            <person name="Floudas D."/>
            <person name="Sun H."/>
            <person name="Yadav J.S."/>
            <person name="Pangilinan J."/>
            <person name="Larsson K.H."/>
            <person name="Matsuura K."/>
            <person name="Barry K."/>
            <person name="Labutti K."/>
            <person name="Kuo R."/>
            <person name="Ohm R.A."/>
            <person name="Bhattacharya S.S."/>
            <person name="Shirouzu T."/>
            <person name="Yoshinaga Y."/>
            <person name="Martin F.M."/>
            <person name="Grigoriev I.V."/>
            <person name="Hibbett D.S."/>
        </authorList>
    </citation>
    <scope>NUCLEOTIDE SEQUENCE [LARGE SCALE GENOMIC DNA]</scope>
    <source>
        <strain evidence="2 3">HHB10207 ss-3</strain>
    </source>
</reference>
<feature type="region of interest" description="Disordered" evidence="1">
    <location>
        <begin position="192"/>
        <end position="234"/>
    </location>
</feature>
<name>A0A165YSE4_9AGAM</name>
<proteinExistence type="predicted"/>
<feature type="region of interest" description="Disordered" evidence="1">
    <location>
        <begin position="303"/>
        <end position="349"/>
    </location>
</feature>
<sequence>MNSQTQLVTKPPQWDPKETIYFFRKGGQVGIPLIDHGYGSAGALTGGNEVLLDEGEPYYQPESVKLVFKWQGWWDGYDQTISLYGCQKAYIAWELYCATFTFFHTCASYPEATSEFRIDNLLLVSLTNVSKGLWHVGFQRMNQPPRASLRPPLPIAHDSGKQLRSSPIRQARRDATPYIAMQMKPANPVVARAGASPPVRAQQQGTSRQQHIGPAPVDSSVPPPSTWSSAPNSISMTNRTFGPLSVDNLGAGEEFAADSIEFLPPLPEIDVSPHATARSQHTASNQPAEAPRILPSEYAPAIEDPQANSFPTQPPPIPSSDQVYVYRHDPSPNTGGTSEIYATNPVEPHGAEQGHFDVWNLNTLQPSKRALRYHTGVHNVIPPSQGAQPSSDPNPGIPPPHQSGPLHSGAHPGTAAFDHSLNFNSDPTTAQQILPPDTIFAPLGSAAGLGSATSSTQVQAGSVLGTSGPNEAGRTADFFIDDGQQGIDHLDRPTPNEVKHAQGVLIRERNARLRYASETTLARSAIPSAGTHLSNMQQNWMHPQYYSLPGEGSSASFLLDTA</sequence>